<comment type="caution">
    <text evidence="1">The sequence shown here is derived from an EMBL/GenBank/DDBJ whole genome shotgun (WGS) entry which is preliminary data.</text>
</comment>
<protein>
    <submittedName>
        <fullName evidence="1">FAD-binding oxidoreductase</fullName>
    </submittedName>
</protein>
<evidence type="ECO:0000313" key="1">
    <source>
        <dbReference type="EMBL" id="MER9288530.1"/>
    </source>
</evidence>
<reference evidence="1 2" key="1">
    <citation type="journal article" date="2024" name="Proc. Natl. Acad. Sci. U.S.A.">
        <title>The evolutionary genomics of adaptation to stress in wild rhizobium bacteria.</title>
        <authorList>
            <person name="Kehlet-Delgado H."/>
            <person name="Montoya A.P."/>
            <person name="Jensen K.T."/>
            <person name="Wendlandt C.E."/>
            <person name="Dexheimer C."/>
            <person name="Roberts M."/>
            <person name="Torres Martinez L."/>
            <person name="Friesen M.L."/>
            <person name="Griffitts J.S."/>
            <person name="Porter S.S."/>
        </authorList>
    </citation>
    <scope>NUCLEOTIDE SEQUENCE [LARGE SCALE GENOMIC DNA]</scope>
    <source>
        <strain evidence="1 2">M0468</strain>
    </source>
</reference>
<proteinExistence type="predicted"/>
<dbReference type="EMBL" id="JAMYRI010000042">
    <property type="protein sequence ID" value="MER9288530.1"/>
    <property type="molecule type" value="Genomic_DNA"/>
</dbReference>
<evidence type="ECO:0000313" key="2">
    <source>
        <dbReference type="Proteomes" id="UP001480082"/>
    </source>
</evidence>
<name>A0ACC6T9E1_9HYPH</name>
<accession>A0ACC6T9E1</accession>
<sequence length="425" mass="46634">MSDVADIVVVGAGMVGAATALQLQRLGRKVVLVDRRPPGLETSYGNAGVISGLNIQITIPRHPLQLAQLLLNRVPYFRQNIYSLPSALPWLWAFWRASEESNLWRIALQSQPLFSTAIAEHLRLASLSRASHLLRDVGYLSIIRDKTKLATVSRDKRLALACDYPFKIVSTEEIAELEPFLKPGAAGGLFWPGTYHTQAPDQLVKAYAEALVHSGGEFRQMCVTKLGRHKAGTWHVESLNDTIESRNVVISAGPWSKKLLEPLGYKLPLGSKRGYHLHFQAKDGAGLTRPVKDDEYGFVLSPMHQGIRLCVGVELDHFDAPASDMLVKGVLGPARELFPIAEPLEPSPWLGRRPTFPDQLPMIGAAPGHGGLWFNFGHGHYGLTLGPTSGKLLAEMIDNRVLSMDPAPFAPSRSFRPRAAVESMG</sequence>
<organism evidence="1 2">
    <name type="scientific">Mesorhizobium australicum</name>
    <dbReference type="NCBI Taxonomy" id="536018"/>
    <lineage>
        <taxon>Bacteria</taxon>
        <taxon>Pseudomonadati</taxon>
        <taxon>Pseudomonadota</taxon>
        <taxon>Alphaproteobacteria</taxon>
        <taxon>Hyphomicrobiales</taxon>
        <taxon>Phyllobacteriaceae</taxon>
        <taxon>Mesorhizobium</taxon>
    </lineage>
</organism>
<keyword evidence="2" id="KW-1185">Reference proteome</keyword>
<dbReference type="Proteomes" id="UP001480082">
    <property type="component" value="Unassembled WGS sequence"/>
</dbReference>
<gene>
    <name evidence="1" type="ORF">NKI81_32445</name>
</gene>